<feature type="signal peptide" evidence="1">
    <location>
        <begin position="1"/>
        <end position="15"/>
    </location>
</feature>
<gene>
    <name evidence="2" type="ORF">CVT26_005614</name>
</gene>
<keyword evidence="1" id="KW-0732">Signal</keyword>
<name>A0A409XZP4_9AGAR</name>
<feature type="chain" id="PRO_5019376584" evidence="1">
    <location>
        <begin position="16"/>
        <end position="269"/>
    </location>
</feature>
<evidence type="ECO:0000256" key="1">
    <source>
        <dbReference type="SAM" id="SignalP"/>
    </source>
</evidence>
<proteinExistence type="predicted"/>
<organism evidence="2 3">
    <name type="scientific">Gymnopilus dilepis</name>
    <dbReference type="NCBI Taxonomy" id="231916"/>
    <lineage>
        <taxon>Eukaryota</taxon>
        <taxon>Fungi</taxon>
        <taxon>Dikarya</taxon>
        <taxon>Basidiomycota</taxon>
        <taxon>Agaricomycotina</taxon>
        <taxon>Agaricomycetes</taxon>
        <taxon>Agaricomycetidae</taxon>
        <taxon>Agaricales</taxon>
        <taxon>Agaricineae</taxon>
        <taxon>Hymenogastraceae</taxon>
        <taxon>Gymnopilus</taxon>
    </lineage>
</organism>
<dbReference type="OrthoDB" id="3052141at2759"/>
<comment type="caution">
    <text evidence="2">The sequence shown here is derived from an EMBL/GenBank/DDBJ whole genome shotgun (WGS) entry which is preliminary data.</text>
</comment>
<dbReference type="AlphaFoldDB" id="A0A409XZP4"/>
<dbReference type="Proteomes" id="UP000284706">
    <property type="component" value="Unassembled WGS sequence"/>
</dbReference>
<dbReference type="EMBL" id="NHYE01001388">
    <property type="protein sequence ID" value="PPQ96209.1"/>
    <property type="molecule type" value="Genomic_DNA"/>
</dbReference>
<evidence type="ECO:0000313" key="2">
    <source>
        <dbReference type="EMBL" id="PPQ96209.1"/>
    </source>
</evidence>
<sequence length="269" mass="29326">MILLCLLGYLSVIIPLQVDNSPLYCASKSTDHWYTTNLAEYNDLVSQRGWNDCGITARMVPISGASDLLTHCFVPKRAHYQQADDEEIVIDRREVEVRPKAGGQLSAGSFKKSSSTYRKAALNNGMTYTTAQTPGKVTVVKTPNIPPKGKDADHEFEAQTLKYALQKGGIQNVSQLGSKALDDIKDTLNHSSNLAFVDADINRKKGQATKSLIAGKTAQVSPRTKDYIKNTASSSISTAKSLDNVLRQHGITGVSVQKTQKDLLKDLDA</sequence>
<keyword evidence="3" id="KW-1185">Reference proteome</keyword>
<evidence type="ECO:0000313" key="3">
    <source>
        <dbReference type="Proteomes" id="UP000284706"/>
    </source>
</evidence>
<accession>A0A409XZP4</accession>
<reference evidence="2 3" key="1">
    <citation type="journal article" date="2018" name="Evol. Lett.">
        <title>Horizontal gene cluster transfer increased hallucinogenic mushroom diversity.</title>
        <authorList>
            <person name="Reynolds H.T."/>
            <person name="Vijayakumar V."/>
            <person name="Gluck-Thaler E."/>
            <person name="Korotkin H.B."/>
            <person name="Matheny P.B."/>
            <person name="Slot J.C."/>
        </authorList>
    </citation>
    <scope>NUCLEOTIDE SEQUENCE [LARGE SCALE GENOMIC DNA]</scope>
    <source>
        <strain evidence="2 3">SRW20</strain>
    </source>
</reference>
<dbReference type="InParanoid" id="A0A409XZP4"/>
<protein>
    <submittedName>
        <fullName evidence="2">Uncharacterized protein</fullName>
    </submittedName>
</protein>